<reference evidence="3" key="1">
    <citation type="submission" date="2018-02" db="EMBL/GenBank/DDBJ databases">
        <authorList>
            <person name="Cohen D.B."/>
            <person name="Kent A.D."/>
        </authorList>
    </citation>
    <scope>NUCLEOTIDE SEQUENCE</scope>
</reference>
<gene>
    <name evidence="3" type="ORF">FSB_LOCUS4751</name>
</gene>
<dbReference type="Pfam" id="PF07727">
    <property type="entry name" value="RVT_2"/>
    <property type="match status" value="1"/>
</dbReference>
<dbReference type="InterPro" id="IPR013103">
    <property type="entry name" value="RVT_2"/>
</dbReference>
<proteinExistence type="predicted"/>
<feature type="domain" description="Reverse transcriptase Ty1/copia-type" evidence="2">
    <location>
        <begin position="12"/>
        <end position="94"/>
    </location>
</feature>
<name>A0A2N9EQH5_FAGSY</name>
<accession>A0A2N9EQH5</accession>
<protein>
    <recommendedName>
        <fullName evidence="2">Reverse transcriptase Ty1/copia-type domain-containing protein</fullName>
    </recommendedName>
</protein>
<evidence type="ECO:0000256" key="1">
    <source>
        <dbReference type="SAM" id="Phobius"/>
    </source>
</evidence>
<keyword evidence="1" id="KW-1133">Transmembrane helix</keyword>
<sequence>MASEFDALQRQQTWSLVPPSNQNVIGCRWVYKIKRNTDGSVSRYKARLVAKGFHQQAEVDFDEMFSPVVKPPTVRIILSLATQNQRSLRQLDVNDIIITGNNLTAISNIISQLSIAFELKDLDLLHKLNMIDCKAASTPIATTHILTTTTTDLLSDPTPYQSLVRALQYATLTRPDITFVVNHAFYFNLALLLSLPLQMLIGLGTLVICVLLLHFVLFLGNNLITWLAKKQHVVSRSFILKQEYRSLASGAAELSWIRQHQIQYSMDLDKGILFQPGLIALTAFTNADWAGDPCDLRSTSGIDCISWQQSSSPGLLRNTHCGAAKLSWIRQVLCDLGLFLPSAPLIWCDNTNALALASNPIFHGRTKHIEVDYHFICERVVRGYLALQFISTDD</sequence>
<keyword evidence="1" id="KW-0472">Membrane</keyword>
<keyword evidence="1" id="KW-0812">Transmembrane</keyword>
<dbReference type="PANTHER" id="PTHR11439">
    <property type="entry name" value="GAG-POL-RELATED RETROTRANSPOSON"/>
    <property type="match status" value="1"/>
</dbReference>
<evidence type="ECO:0000259" key="2">
    <source>
        <dbReference type="Pfam" id="PF07727"/>
    </source>
</evidence>
<feature type="transmembrane region" description="Helical" evidence="1">
    <location>
        <begin position="201"/>
        <end position="220"/>
    </location>
</feature>
<dbReference type="PANTHER" id="PTHR11439:SF455">
    <property type="entry name" value="RLK (RECEPTOR-LIKE PROTEIN KINASE) 8, PUTATIVE-RELATED"/>
    <property type="match status" value="1"/>
</dbReference>
<organism evidence="3">
    <name type="scientific">Fagus sylvatica</name>
    <name type="common">Beechnut</name>
    <dbReference type="NCBI Taxonomy" id="28930"/>
    <lineage>
        <taxon>Eukaryota</taxon>
        <taxon>Viridiplantae</taxon>
        <taxon>Streptophyta</taxon>
        <taxon>Embryophyta</taxon>
        <taxon>Tracheophyta</taxon>
        <taxon>Spermatophyta</taxon>
        <taxon>Magnoliopsida</taxon>
        <taxon>eudicotyledons</taxon>
        <taxon>Gunneridae</taxon>
        <taxon>Pentapetalae</taxon>
        <taxon>rosids</taxon>
        <taxon>fabids</taxon>
        <taxon>Fagales</taxon>
        <taxon>Fagaceae</taxon>
        <taxon>Fagus</taxon>
    </lineage>
</organism>
<dbReference type="CDD" id="cd09272">
    <property type="entry name" value="RNase_HI_RT_Ty1"/>
    <property type="match status" value="1"/>
</dbReference>
<dbReference type="EMBL" id="OIVN01000239">
    <property type="protein sequence ID" value="SPC76869.1"/>
    <property type="molecule type" value="Genomic_DNA"/>
</dbReference>
<evidence type="ECO:0000313" key="3">
    <source>
        <dbReference type="EMBL" id="SPC76869.1"/>
    </source>
</evidence>
<dbReference type="AlphaFoldDB" id="A0A2N9EQH5"/>